<dbReference type="AlphaFoldDB" id="A0A5D8QGZ2"/>
<accession>A0A5D8QGZ2</accession>
<evidence type="ECO:0000256" key="6">
    <source>
        <dbReference type="HAMAP-Rule" id="MF_01023"/>
    </source>
</evidence>
<dbReference type="SUPFAM" id="SSF53383">
    <property type="entry name" value="PLP-dependent transferases"/>
    <property type="match status" value="1"/>
</dbReference>
<comment type="cofactor">
    <cofactor evidence="1 6">
        <name>pyridoxal 5'-phosphate</name>
        <dbReference type="ChEBI" id="CHEBI:597326"/>
    </cofactor>
</comment>
<dbReference type="InterPro" id="IPR004839">
    <property type="entry name" value="Aminotransferase_I/II_large"/>
</dbReference>
<sequence length="361" mass="40673">MQKFELTKEELKRLYGLDSVVKLSFNENPFGPSPKAIDAITRAAYNCNLYPDPIGRELKEKLSVLNEIDCEDIILGNGADEILDLIARSVLRCGDEVITEVPTFETFIASSENVGAKVIKPILKEHRFDIDAILRSVTEKTKAIYICNPNNPTGTVIKRDELDYFFDKIDNDICVIFDEAYIDFVDDSNYVSGLKYLKEGNNVIVVRTFSKVYGLAGLRAGYAIASPEMIQTLEKYKLIFNENCLAYVAACAALDDEEFREMVIKENRSNKKLMYEGLDVLGFEYVPSETNFVLVNARLESYEAFEVLAKNGVIIKPITVDGYGTWIRVTVGEHKEVLKFLEAMGRLGECIDEKIGLEGRV</sequence>
<dbReference type="InterPro" id="IPR015424">
    <property type="entry name" value="PyrdxlP-dep_Trfase"/>
</dbReference>
<feature type="modified residue" description="N6-(pyridoxal phosphate)lysine" evidence="6">
    <location>
        <position position="211"/>
    </location>
</feature>
<evidence type="ECO:0000256" key="2">
    <source>
        <dbReference type="ARBA" id="ARBA00011738"/>
    </source>
</evidence>
<evidence type="ECO:0000313" key="9">
    <source>
        <dbReference type="Proteomes" id="UP000322976"/>
    </source>
</evidence>
<feature type="domain" description="Aminotransferase class I/classII large" evidence="7">
    <location>
        <begin position="20"/>
        <end position="343"/>
    </location>
</feature>
<dbReference type="CDD" id="cd00609">
    <property type="entry name" value="AAT_like"/>
    <property type="match status" value="1"/>
</dbReference>
<dbReference type="GO" id="GO:0000105">
    <property type="term" value="P:L-histidine biosynthetic process"/>
    <property type="evidence" value="ECO:0007669"/>
    <property type="project" value="UniProtKB-UniRule"/>
</dbReference>
<comment type="similarity">
    <text evidence="6">Belongs to the class-II pyridoxal-phosphate-dependent aminotransferase family. Histidinol-phosphate aminotransferase subfamily.</text>
</comment>
<dbReference type="GO" id="GO:0030170">
    <property type="term" value="F:pyridoxal phosphate binding"/>
    <property type="evidence" value="ECO:0007669"/>
    <property type="project" value="InterPro"/>
</dbReference>
<dbReference type="InterPro" id="IPR005861">
    <property type="entry name" value="HisP_aminotrans"/>
</dbReference>
<keyword evidence="4 6" id="KW-0808">Transferase</keyword>
<dbReference type="InterPro" id="IPR015422">
    <property type="entry name" value="PyrdxlP-dep_Trfase_small"/>
</dbReference>
<dbReference type="EC" id="2.6.1.9" evidence="6"/>
<dbReference type="HAMAP" id="MF_01023">
    <property type="entry name" value="HisC_aminotrans_2"/>
    <property type="match status" value="1"/>
</dbReference>
<proteinExistence type="inferred from homology"/>
<dbReference type="Gene3D" id="3.90.1150.10">
    <property type="entry name" value="Aspartate Aminotransferase, domain 1"/>
    <property type="match status" value="1"/>
</dbReference>
<keyword evidence="6" id="KW-0368">Histidine biosynthesis</keyword>
<gene>
    <name evidence="6 8" type="primary">hisC</name>
    <name evidence="8" type="ORF">FWJ32_02100</name>
</gene>
<dbReference type="Pfam" id="PF00155">
    <property type="entry name" value="Aminotran_1_2"/>
    <property type="match status" value="1"/>
</dbReference>
<evidence type="ECO:0000256" key="3">
    <source>
        <dbReference type="ARBA" id="ARBA00022576"/>
    </source>
</evidence>
<comment type="caution">
    <text evidence="8">The sequence shown here is derived from an EMBL/GenBank/DDBJ whole genome shotgun (WGS) entry which is preliminary data.</text>
</comment>
<dbReference type="NCBIfam" id="TIGR01141">
    <property type="entry name" value="hisC"/>
    <property type="match status" value="1"/>
</dbReference>
<protein>
    <recommendedName>
        <fullName evidence="6">Histidinol-phosphate aminotransferase</fullName>
        <ecNumber evidence="6">2.6.1.9</ecNumber>
    </recommendedName>
    <alternativeName>
        <fullName evidence="6">Imidazole acetol-phosphate transaminase</fullName>
    </alternativeName>
</protein>
<comment type="subunit">
    <text evidence="2 6">Homodimer.</text>
</comment>
<evidence type="ECO:0000256" key="5">
    <source>
        <dbReference type="ARBA" id="ARBA00022898"/>
    </source>
</evidence>
<dbReference type="EMBL" id="VTPS01000002">
    <property type="protein sequence ID" value="TZE83136.1"/>
    <property type="molecule type" value="Genomic_DNA"/>
</dbReference>
<dbReference type="GO" id="GO:0004400">
    <property type="term" value="F:histidinol-phosphate transaminase activity"/>
    <property type="evidence" value="ECO:0007669"/>
    <property type="project" value="UniProtKB-UniRule"/>
</dbReference>
<dbReference type="RefSeq" id="WP_149544333.1">
    <property type="nucleotide sequence ID" value="NZ_VTPS01000002.1"/>
</dbReference>
<dbReference type="Proteomes" id="UP000322976">
    <property type="component" value="Unassembled WGS sequence"/>
</dbReference>
<reference evidence="8 9" key="1">
    <citation type="submission" date="2019-08" db="EMBL/GenBank/DDBJ databases">
        <title>Calorimonas adulescens gen. nov., sp. nov., an anaerobic thermophilic bacterium from Sakhalin hot spring.</title>
        <authorList>
            <person name="Khomyakova M.A."/>
            <person name="Merkel A.Y."/>
            <person name="Novikov A."/>
            <person name="Bonch-Osmolovskaya E.A."/>
            <person name="Slobodkin A.I."/>
        </authorList>
    </citation>
    <scope>NUCLEOTIDE SEQUENCE [LARGE SCALE GENOMIC DNA]</scope>
    <source>
        <strain evidence="8 9">A05MB</strain>
    </source>
</reference>
<evidence type="ECO:0000256" key="1">
    <source>
        <dbReference type="ARBA" id="ARBA00001933"/>
    </source>
</evidence>
<name>A0A5D8QGZ2_9THEO</name>
<keyword evidence="3 6" id="KW-0032">Aminotransferase</keyword>
<dbReference type="PANTHER" id="PTHR43643">
    <property type="entry name" value="HISTIDINOL-PHOSPHATE AMINOTRANSFERASE 2"/>
    <property type="match status" value="1"/>
</dbReference>
<dbReference type="UniPathway" id="UPA00031">
    <property type="reaction ID" value="UER00012"/>
</dbReference>
<comment type="pathway">
    <text evidence="6">Amino-acid biosynthesis; L-histidine biosynthesis; L-histidine from 5-phospho-alpha-D-ribose 1-diphosphate: step 7/9.</text>
</comment>
<evidence type="ECO:0000313" key="8">
    <source>
        <dbReference type="EMBL" id="TZE83136.1"/>
    </source>
</evidence>
<evidence type="ECO:0000259" key="7">
    <source>
        <dbReference type="Pfam" id="PF00155"/>
    </source>
</evidence>
<dbReference type="InterPro" id="IPR050106">
    <property type="entry name" value="HistidinolP_aminotransfase"/>
</dbReference>
<dbReference type="Gene3D" id="3.40.640.10">
    <property type="entry name" value="Type I PLP-dependent aspartate aminotransferase-like (Major domain)"/>
    <property type="match status" value="1"/>
</dbReference>
<keyword evidence="5 6" id="KW-0663">Pyridoxal phosphate</keyword>
<dbReference type="PANTHER" id="PTHR43643:SF3">
    <property type="entry name" value="HISTIDINOL-PHOSPHATE AMINOTRANSFERASE"/>
    <property type="match status" value="1"/>
</dbReference>
<comment type="catalytic activity">
    <reaction evidence="6">
        <text>L-histidinol phosphate + 2-oxoglutarate = 3-(imidazol-4-yl)-2-oxopropyl phosphate + L-glutamate</text>
        <dbReference type="Rhea" id="RHEA:23744"/>
        <dbReference type="ChEBI" id="CHEBI:16810"/>
        <dbReference type="ChEBI" id="CHEBI:29985"/>
        <dbReference type="ChEBI" id="CHEBI:57766"/>
        <dbReference type="ChEBI" id="CHEBI:57980"/>
        <dbReference type="EC" id="2.6.1.9"/>
    </reaction>
</comment>
<keyword evidence="9" id="KW-1185">Reference proteome</keyword>
<organism evidence="8 9">
    <name type="scientific">Calorimonas adulescens</name>
    <dbReference type="NCBI Taxonomy" id="2606906"/>
    <lineage>
        <taxon>Bacteria</taxon>
        <taxon>Bacillati</taxon>
        <taxon>Bacillota</taxon>
        <taxon>Clostridia</taxon>
        <taxon>Thermoanaerobacterales</taxon>
        <taxon>Thermoanaerobacteraceae</taxon>
        <taxon>Calorimonas</taxon>
    </lineage>
</organism>
<dbReference type="InterPro" id="IPR015421">
    <property type="entry name" value="PyrdxlP-dep_Trfase_major"/>
</dbReference>
<evidence type="ECO:0000256" key="4">
    <source>
        <dbReference type="ARBA" id="ARBA00022679"/>
    </source>
</evidence>
<keyword evidence="6" id="KW-0028">Amino-acid biosynthesis</keyword>